<evidence type="ECO:0000313" key="2">
    <source>
        <dbReference type="EMBL" id="WXB76126.1"/>
    </source>
</evidence>
<feature type="domain" description="Diphthamide synthase" evidence="1">
    <location>
        <begin position="4"/>
        <end position="202"/>
    </location>
</feature>
<dbReference type="Proteomes" id="UP001382727">
    <property type="component" value="Chromosome"/>
</dbReference>
<organism evidence="2 3">
    <name type="scientific">Janibacter alittae</name>
    <dbReference type="NCBI Taxonomy" id="3115209"/>
    <lineage>
        <taxon>Bacteria</taxon>
        <taxon>Bacillati</taxon>
        <taxon>Actinomycetota</taxon>
        <taxon>Actinomycetes</taxon>
        <taxon>Micrococcales</taxon>
        <taxon>Intrasporangiaceae</taxon>
        <taxon>Janibacter</taxon>
    </lineage>
</organism>
<name>A0ABZ2MGE6_9MICO</name>
<dbReference type="InterPro" id="IPR014729">
    <property type="entry name" value="Rossmann-like_a/b/a_fold"/>
</dbReference>
<evidence type="ECO:0000313" key="3">
    <source>
        <dbReference type="Proteomes" id="UP001382727"/>
    </source>
</evidence>
<protein>
    <recommendedName>
        <fullName evidence="1">Diphthamide synthase domain-containing protein</fullName>
    </recommendedName>
</protein>
<proteinExistence type="predicted"/>
<dbReference type="SUPFAM" id="SSF52402">
    <property type="entry name" value="Adenine nucleotide alpha hydrolases-like"/>
    <property type="match status" value="1"/>
</dbReference>
<evidence type="ECO:0000259" key="1">
    <source>
        <dbReference type="Pfam" id="PF01902"/>
    </source>
</evidence>
<dbReference type="Gene3D" id="3.40.50.620">
    <property type="entry name" value="HUPs"/>
    <property type="match status" value="1"/>
</dbReference>
<reference evidence="2 3" key="1">
    <citation type="submission" date="2024-02" db="EMBL/GenBank/DDBJ databases">
        <title>Janibacter sp. nov., isolated from gut of marine sandworm.</title>
        <authorList>
            <person name="Kim B."/>
            <person name="Jun M.O."/>
            <person name="Shin N.-R."/>
        </authorList>
    </citation>
    <scope>NUCLEOTIDE SEQUENCE [LARGE SCALE GENOMIC DNA]</scope>
    <source>
        <strain evidence="2 3">A1S7</strain>
    </source>
</reference>
<dbReference type="Pfam" id="PF01902">
    <property type="entry name" value="Diphthami_syn_2"/>
    <property type="match status" value="1"/>
</dbReference>
<sequence>MRTVAFHWSGGKDSALALTALLDDESVVVDRLVTTVLRESSASTVHEIPVDLLQAQADSIGLPLQTVVIPGPGLGGYVEAMDAAATRMRREGIDTFAFGDLCASGVLDHKVAQFAPLGIEVLEPLWGLTSHECVERFLASGIRAVTVVVDAAVLGPDGLGVGLDHDFFADLPAGVDPCGELGEFHSFAHDGPLFRRPVDFELTAPRRFEQEIGTTDGMRTYTYWLATPRGRR</sequence>
<dbReference type="RefSeq" id="WP_338748893.1">
    <property type="nucleotide sequence ID" value="NZ_CP144913.1"/>
</dbReference>
<gene>
    <name evidence="2" type="ORF">V1351_14455</name>
</gene>
<accession>A0ABZ2MGE6</accession>
<keyword evidence="3" id="KW-1185">Reference proteome</keyword>
<dbReference type="EMBL" id="CP144913">
    <property type="protein sequence ID" value="WXB76126.1"/>
    <property type="molecule type" value="Genomic_DNA"/>
</dbReference>
<dbReference type="InterPro" id="IPR002761">
    <property type="entry name" value="Diphthami_syn_dom"/>
</dbReference>
<dbReference type="Gene3D" id="3.90.1490.10">
    <property type="entry name" value="putative n-type atp pyrophosphatase, domain 2"/>
    <property type="match status" value="1"/>
</dbReference>